<dbReference type="InterPro" id="IPR029787">
    <property type="entry name" value="Nucleotide_cyclase"/>
</dbReference>
<organism evidence="1 2">
    <name type="scientific">Hymenobacter koreensis</name>
    <dbReference type="NCBI Taxonomy" id="1084523"/>
    <lineage>
        <taxon>Bacteria</taxon>
        <taxon>Pseudomonadati</taxon>
        <taxon>Bacteroidota</taxon>
        <taxon>Cytophagia</taxon>
        <taxon>Cytophagales</taxon>
        <taxon>Hymenobacteraceae</taxon>
        <taxon>Hymenobacter</taxon>
    </lineage>
</organism>
<dbReference type="InterPro" id="IPR020503">
    <property type="entry name" value="Uncharacterised_Rv2561"/>
</dbReference>
<dbReference type="SUPFAM" id="SSF55073">
    <property type="entry name" value="Nucleotide cyclase"/>
    <property type="match status" value="1"/>
</dbReference>
<dbReference type="Proteomes" id="UP001500454">
    <property type="component" value="Unassembled WGS sequence"/>
</dbReference>
<evidence type="ECO:0000313" key="2">
    <source>
        <dbReference type="Proteomes" id="UP001500454"/>
    </source>
</evidence>
<dbReference type="Gene3D" id="3.30.70.1230">
    <property type="entry name" value="Nucleotide cyclase"/>
    <property type="match status" value="1"/>
</dbReference>
<keyword evidence="2" id="KW-1185">Reference proteome</keyword>
<dbReference type="RefSeq" id="WP_345227894.1">
    <property type="nucleotide sequence ID" value="NZ_BAABHA010000015.1"/>
</dbReference>
<dbReference type="SUPFAM" id="SSF55961">
    <property type="entry name" value="Bet v1-like"/>
    <property type="match status" value="1"/>
</dbReference>
<accession>A0ABP8JME2</accession>
<comment type="caution">
    <text evidence="1">The sequence shown here is derived from an EMBL/GenBank/DDBJ whole genome shotgun (WGS) entry which is preliminary data.</text>
</comment>
<evidence type="ECO:0000313" key="1">
    <source>
        <dbReference type="EMBL" id="GAA4393218.1"/>
    </source>
</evidence>
<proteinExistence type="predicted"/>
<dbReference type="EMBL" id="BAABHA010000015">
    <property type="protein sequence ID" value="GAA4393218.1"/>
    <property type="molecule type" value="Genomic_DNA"/>
</dbReference>
<evidence type="ECO:0008006" key="3">
    <source>
        <dbReference type="Google" id="ProtNLM"/>
    </source>
</evidence>
<reference evidence="2" key="1">
    <citation type="journal article" date="2019" name="Int. J. Syst. Evol. Microbiol.">
        <title>The Global Catalogue of Microorganisms (GCM) 10K type strain sequencing project: providing services to taxonomists for standard genome sequencing and annotation.</title>
        <authorList>
            <consortium name="The Broad Institute Genomics Platform"/>
            <consortium name="The Broad Institute Genome Sequencing Center for Infectious Disease"/>
            <person name="Wu L."/>
            <person name="Ma J."/>
        </authorList>
    </citation>
    <scope>NUCLEOTIDE SEQUENCE [LARGE SCALE GENOMIC DNA]</scope>
    <source>
        <strain evidence="2">JCM 17924</strain>
    </source>
</reference>
<dbReference type="Pfam" id="PF10851">
    <property type="entry name" value="DUF2652"/>
    <property type="match status" value="1"/>
</dbReference>
<name>A0ABP8JME2_9BACT</name>
<sequence length="395" mass="44797">MGLLDDLRTSRRRTGYRVAGQVSPDTSAATDDTQPALLFIPDISGFTRFIEEAEHPQAPHLVADLLEILVEANIMDLEVAEIQGDAVLFYRLGEPPSVKELVEQCRRIFLDFQNYLRLVARDSDSELSAALLDSGMTLKIVTHYGRVSVAQIRQFTRLLGHDVIVVHRLLKNTISGSEYVLMTEGYLRTQDPAEVTSCFSWTRLQDSVATYEYIGEVRYRYAYLTPLRLLLDETSAAADQNGLARRCAVKVRRMLPVSAAAALRLISNFRLRPRWMQGVTAAYYDVTKAARPGTSYKLDLYNGQIDLQAVQSIVAQDHIEHVEKVSHFRLFPNALLFYYLEAVDTQNCLITVEFRYGHIASPTRLIRRGQLRRVRRWLGHSLRNLSQLGAPVPEV</sequence>
<gene>
    <name evidence="1" type="ORF">GCM10023186_44580</name>
</gene>
<protein>
    <recommendedName>
        <fullName evidence="3">DUF2652 domain-containing protein</fullName>
    </recommendedName>
</protein>